<protein>
    <submittedName>
        <fullName evidence="1">Uncharacterized protein</fullName>
    </submittedName>
</protein>
<name>A0ABM9D8M8_9BACT</name>
<dbReference type="EMBL" id="OW150024">
    <property type="protein sequence ID" value="CAH2030742.1"/>
    <property type="molecule type" value="Genomic_DNA"/>
</dbReference>
<reference evidence="1 2" key="1">
    <citation type="submission" date="2022-03" db="EMBL/GenBank/DDBJ databases">
        <authorList>
            <person name="Koch H."/>
        </authorList>
    </citation>
    <scope>NUCLEOTIDE SEQUENCE [LARGE SCALE GENOMIC DNA]</scope>
    <source>
        <strain evidence="1 2">G1</strain>
    </source>
</reference>
<evidence type="ECO:0000313" key="1">
    <source>
        <dbReference type="EMBL" id="CAH2030742.1"/>
    </source>
</evidence>
<keyword evidence="2" id="KW-1185">Reference proteome</keyword>
<dbReference type="Proteomes" id="UP001295463">
    <property type="component" value="Chromosome"/>
</dbReference>
<evidence type="ECO:0000313" key="2">
    <source>
        <dbReference type="Proteomes" id="UP001295463"/>
    </source>
</evidence>
<sequence length="75" mass="8556">MLHWFQSTPALWDGRFRRGVAMKLLTNWVSIHARPLGRALLNTACGYGSISQFQSTPALWDGRFRRWPAALPCDP</sequence>
<proteinExistence type="predicted"/>
<gene>
    <name evidence="1" type="ORF">GEAMG1_0928</name>
</gene>
<organism evidence="1 2">
    <name type="scientific">Trichlorobacter ammonificans</name>
    <dbReference type="NCBI Taxonomy" id="2916410"/>
    <lineage>
        <taxon>Bacteria</taxon>
        <taxon>Pseudomonadati</taxon>
        <taxon>Thermodesulfobacteriota</taxon>
        <taxon>Desulfuromonadia</taxon>
        <taxon>Geobacterales</taxon>
        <taxon>Geobacteraceae</taxon>
        <taxon>Trichlorobacter</taxon>
    </lineage>
</organism>
<accession>A0ABM9D8M8</accession>